<keyword evidence="1" id="KW-0472">Membrane</keyword>
<dbReference type="Proteomes" id="UP000729733">
    <property type="component" value="Unassembled WGS sequence"/>
</dbReference>
<dbReference type="RefSeq" id="WP_229640128.1">
    <property type="nucleotide sequence ID" value="NZ_JADWDC010000016.1"/>
</dbReference>
<keyword evidence="1" id="KW-1133">Transmembrane helix</keyword>
<sequence>MKTNIRKKLFFIRILGIIAINFSGYLGAYILTNYRYNNKFIGFPRPINNKIPTDLQLQYDTIRIKVNQNEWLEMWSIESSSLETKGTVILFHGKGSSKSSLIASAEIFSFLGYKTLLVDFRGSGSSSGNVTTIGVKESKDVALVFNYVKALNTNKPIVLYGISMGTAAILKAIAEVNITPDGIILELPFTRLLNAVKSRLHRSNIPTFPIAELMVFWGGVQHGFNGFAHNPIDYARKVKYPTLILHGGKDITVEIKEIDNLYQNIKTPKKIVVFSEASHQLLVTVNKEMWQTNVEDFLINSTNISISK</sequence>
<name>A0A964BPM2_9CYAN</name>
<dbReference type="InterPro" id="IPR029058">
    <property type="entry name" value="AB_hydrolase_fold"/>
</dbReference>
<evidence type="ECO:0000256" key="1">
    <source>
        <dbReference type="SAM" id="Phobius"/>
    </source>
</evidence>
<feature type="transmembrane region" description="Helical" evidence="1">
    <location>
        <begin position="12"/>
        <end position="31"/>
    </location>
</feature>
<evidence type="ECO:0000259" key="2">
    <source>
        <dbReference type="Pfam" id="PF12146"/>
    </source>
</evidence>
<reference evidence="3" key="1">
    <citation type="journal article" date="2021" name="Antonie Van Leeuwenhoek">
        <title>Draft genome and description of Waterburya agarophytonicola gen. nov. sp. nov. (Pleurocapsales, Cyanobacteria): a seaweed symbiont.</title>
        <authorList>
            <person name="Bonthond G."/>
            <person name="Shalygin S."/>
            <person name="Bayer T."/>
            <person name="Weinberger F."/>
        </authorList>
    </citation>
    <scope>NUCLEOTIDE SEQUENCE</scope>
    <source>
        <strain evidence="3">KI4</strain>
    </source>
</reference>
<keyword evidence="3" id="KW-0378">Hydrolase</keyword>
<dbReference type="Pfam" id="PF12146">
    <property type="entry name" value="Hydrolase_4"/>
    <property type="match status" value="1"/>
</dbReference>
<dbReference type="EMBL" id="JADWDC010000016">
    <property type="protein sequence ID" value="MCC0177090.1"/>
    <property type="molecule type" value="Genomic_DNA"/>
</dbReference>
<feature type="domain" description="Serine aminopeptidase S33" evidence="2">
    <location>
        <begin position="83"/>
        <end position="193"/>
    </location>
</feature>
<dbReference type="InterPro" id="IPR052920">
    <property type="entry name" value="DNA-binding_regulatory"/>
</dbReference>
<gene>
    <name evidence="3" type="ORF">I4641_08885</name>
</gene>
<dbReference type="InterPro" id="IPR022742">
    <property type="entry name" value="Hydrolase_4"/>
</dbReference>
<protein>
    <submittedName>
        <fullName evidence="3">Alpha/beta hydrolase</fullName>
    </submittedName>
</protein>
<evidence type="ECO:0000313" key="4">
    <source>
        <dbReference type="Proteomes" id="UP000729733"/>
    </source>
</evidence>
<keyword evidence="1" id="KW-0812">Transmembrane</keyword>
<dbReference type="AlphaFoldDB" id="A0A964BPM2"/>
<dbReference type="SUPFAM" id="SSF53474">
    <property type="entry name" value="alpha/beta-Hydrolases"/>
    <property type="match status" value="1"/>
</dbReference>
<organism evidence="3 4">
    <name type="scientific">Waterburya agarophytonicola KI4</name>
    <dbReference type="NCBI Taxonomy" id="2874699"/>
    <lineage>
        <taxon>Bacteria</taxon>
        <taxon>Bacillati</taxon>
        <taxon>Cyanobacteriota</taxon>
        <taxon>Cyanophyceae</taxon>
        <taxon>Pleurocapsales</taxon>
        <taxon>Hyellaceae</taxon>
        <taxon>Waterburya</taxon>
        <taxon>Waterburya agarophytonicola</taxon>
    </lineage>
</organism>
<evidence type="ECO:0000313" key="3">
    <source>
        <dbReference type="EMBL" id="MCC0177090.1"/>
    </source>
</evidence>
<proteinExistence type="predicted"/>
<keyword evidence="4" id="KW-1185">Reference proteome</keyword>
<dbReference type="PANTHER" id="PTHR43358:SF4">
    <property type="entry name" value="ALPHA_BETA HYDROLASE FOLD-1 DOMAIN-CONTAINING PROTEIN"/>
    <property type="match status" value="1"/>
</dbReference>
<dbReference type="PANTHER" id="PTHR43358">
    <property type="entry name" value="ALPHA/BETA-HYDROLASE"/>
    <property type="match status" value="1"/>
</dbReference>
<dbReference type="GO" id="GO:0016787">
    <property type="term" value="F:hydrolase activity"/>
    <property type="evidence" value="ECO:0007669"/>
    <property type="project" value="UniProtKB-KW"/>
</dbReference>
<accession>A0A964BPM2</accession>
<comment type="caution">
    <text evidence="3">The sequence shown here is derived from an EMBL/GenBank/DDBJ whole genome shotgun (WGS) entry which is preliminary data.</text>
</comment>
<dbReference type="Gene3D" id="3.40.50.1820">
    <property type="entry name" value="alpha/beta hydrolase"/>
    <property type="match status" value="1"/>
</dbReference>